<keyword evidence="6 8" id="KW-1133">Transmembrane helix</keyword>
<feature type="domain" description="Citrate transporter-like" evidence="9">
    <location>
        <begin position="24"/>
        <end position="356"/>
    </location>
</feature>
<comment type="subcellular location">
    <subcellularLocation>
        <location evidence="1">Cell membrane</location>
        <topology evidence="1">Multi-pass membrane protein</topology>
    </subcellularLocation>
</comment>
<feature type="transmembrane region" description="Helical" evidence="8">
    <location>
        <begin position="7"/>
        <end position="25"/>
    </location>
</feature>
<accession>A0A2N5C3Q3</accession>
<dbReference type="RefSeq" id="WP_101685099.1">
    <property type="nucleotide sequence ID" value="NZ_PJRP01000022.1"/>
</dbReference>
<organism evidence="10 11">
    <name type="scientific">Cupriavidus pauculus</name>
    <dbReference type="NCBI Taxonomy" id="82633"/>
    <lineage>
        <taxon>Bacteria</taxon>
        <taxon>Pseudomonadati</taxon>
        <taxon>Pseudomonadota</taxon>
        <taxon>Betaproteobacteria</taxon>
        <taxon>Burkholderiales</taxon>
        <taxon>Burkholderiaceae</taxon>
        <taxon>Cupriavidus</taxon>
    </lineage>
</organism>
<dbReference type="STRING" id="82633.GCA_000974605_02522"/>
<dbReference type="InterPro" id="IPR000802">
    <property type="entry name" value="Arsenical_pump_ArsB"/>
</dbReference>
<dbReference type="CDD" id="cd01118">
    <property type="entry name" value="ArsB_permease"/>
    <property type="match status" value="1"/>
</dbReference>
<keyword evidence="3" id="KW-0813">Transport</keyword>
<evidence type="ECO:0000256" key="6">
    <source>
        <dbReference type="ARBA" id="ARBA00022989"/>
    </source>
</evidence>
<dbReference type="AlphaFoldDB" id="A0A2N5C3Q3"/>
<evidence type="ECO:0000256" key="3">
    <source>
        <dbReference type="ARBA" id="ARBA00022448"/>
    </source>
</evidence>
<feature type="transmembrane region" description="Helical" evidence="8">
    <location>
        <begin position="31"/>
        <end position="49"/>
    </location>
</feature>
<keyword evidence="5 8" id="KW-0812">Transmembrane</keyword>
<sequence length="419" mass="44095">MPVYATPLIWVVATLATLGVLFRPFRLPEPFWAMSGALLLCVAGLLPWRDALEAVARGNDVYLFLAGMMLISELARKTGLFDHVAALAVRSARGSARRLFVLVYGFGIAVTAFMSNDATAVVLTPAVLAATRAARVRHPLPYLYACAFIANAASFLLPISNPANLVLFGERMPPLMGWLARFTLPSVVAIVMTFVALYWTQRESLAERIADDVETPPLTLQAWLTTVGIVLTGAALLTASLRGMDLGWPTFIGGAATLLAVCATQPRLLRPALTEVSWGVLPMVAGLFVLVAGLSRTGLTVQLARWVHELSLRHGAEAVVGAGMAGALVGVVSNIVNNLPAGLFAASALAAGHASDTVTAAVLIGVDLGPNLSVTGSLATLLWLTALRREGHVVSAVTFLKTGAIVMPLALLPALAILR</sequence>
<feature type="transmembrane region" description="Helical" evidence="8">
    <location>
        <begin position="370"/>
        <end position="387"/>
    </location>
</feature>
<feature type="transmembrane region" description="Helical" evidence="8">
    <location>
        <begin position="220"/>
        <end position="240"/>
    </location>
</feature>
<feature type="transmembrane region" description="Helical" evidence="8">
    <location>
        <begin position="399"/>
        <end position="418"/>
    </location>
</feature>
<feature type="transmembrane region" description="Helical" evidence="8">
    <location>
        <begin position="179"/>
        <end position="199"/>
    </location>
</feature>
<evidence type="ECO:0000256" key="7">
    <source>
        <dbReference type="ARBA" id="ARBA00023136"/>
    </source>
</evidence>
<dbReference type="OrthoDB" id="9774335at2"/>
<feature type="transmembrane region" description="Helical" evidence="8">
    <location>
        <begin position="315"/>
        <end position="336"/>
    </location>
</feature>
<comment type="caution">
    <text evidence="10">The sequence shown here is derived from an EMBL/GenBank/DDBJ whole genome shotgun (WGS) entry which is preliminary data.</text>
</comment>
<feature type="transmembrane region" description="Helical" evidence="8">
    <location>
        <begin position="99"/>
        <end position="128"/>
    </location>
</feature>
<dbReference type="PRINTS" id="PR00758">
    <property type="entry name" value="ARSENICPUMP"/>
</dbReference>
<dbReference type="EMBL" id="PJRP01000022">
    <property type="protein sequence ID" value="PLP96844.1"/>
    <property type="molecule type" value="Genomic_DNA"/>
</dbReference>
<dbReference type="PANTHER" id="PTHR43302:SF5">
    <property type="entry name" value="TRANSPORTER ARSB-RELATED"/>
    <property type="match status" value="1"/>
</dbReference>
<gene>
    <name evidence="10" type="ORF">CYJ10_30090</name>
</gene>
<comment type="similarity">
    <text evidence="2">Belongs to the CitM (TC 2.A.11) transporter family.</text>
</comment>
<evidence type="ECO:0000256" key="5">
    <source>
        <dbReference type="ARBA" id="ARBA00022692"/>
    </source>
</evidence>
<evidence type="ECO:0000313" key="10">
    <source>
        <dbReference type="EMBL" id="PLP96844.1"/>
    </source>
</evidence>
<dbReference type="PANTHER" id="PTHR43302">
    <property type="entry name" value="TRANSPORTER ARSB-RELATED"/>
    <property type="match status" value="1"/>
</dbReference>
<evidence type="ECO:0000256" key="1">
    <source>
        <dbReference type="ARBA" id="ARBA00004651"/>
    </source>
</evidence>
<reference evidence="10 11" key="1">
    <citation type="submission" date="2017-12" db="EMBL/GenBank/DDBJ databases">
        <title>Genome sequence of the active heterotrophic nitrifier-denitrifier, Cupriavidus pauculus UM1.</title>
        <authorList>
            <person name="Putonti C."/>
            <person name="Castignetti D."/>
        </authorList>
    </citation>
    <scope>NUCLEOTIDE SEQUENCE [LARGE SCALE GENOMIC DNA]</scope>
    <source>
        <strain evidence="10 11">UM1</strain>
    </source>
</reference>
<dbReference type="Proteomes" id="UP000234341">
    <property type="component" value="Unassembled WGS sequence"/>
</dbReference>
<name>A0A2N5C3Q3_9BURK</name>
<keyword evidence="4" id="KW-1003">Cell membrane</keyword>
<dbReference type="Pfam" id="PF03600">
    <property type="entry name" value="CitMHS"/>
    <property type="match status" value="1"/>
</dbReference>
<feature type="transmembrane region" description="Helical" evidence="8">
    <location>
        <begin position="140"/>
        <end position="159"/>
    </location>
</feature>
<evidence type="ECO:0000313" key="11">
    <source>
        <dbReference type="Proteomes" id="UP000234341"/>
    </source>
</evidence>
<evidence type="ECO:0000256" key="4">
    <source>
        <dbReference type="ARBA" id="ARBA00022475"/>
    </source>
</evidence>
<evidence type="ECO:0000259" key="9">
    <source>
        <dbReference type="Pfam" id="PF03600"/>
    </source>
</evidence>
<protein>
    <submittedName>
        <fullName evidence="10">Arsenic transporter</fullName>
    </submittedName>
</protein>
<feature type="transmembrane region" description="Helical" evidence="8">
    <location>
        <begin position="276"/>
        <end position="295"/>
    </location>
</feature>
<keyword evidence="7 8" id="KW-0472">Membrane</keyword>
<proteinExistence type="inferred from homology"/>
<evidence type="ECO:0000256" key="2">
    <source>
        <dbReference type="ARBA" id="ARBA00009843"/>
    </source>
</evidence>
<dbReference type="InterPro" id="IPR004680">
    <property type="entry name" value="Cit_transptr-like_dom"/>
</dbReference>
<dbReference type="GO" id="GO:0015105">
    <property type="term" value="F:arsenite transmembrane transporter activity"/>
    <property type="evidence" value="ECO:0007669"/>
    <property type="project" value="InterPro"/>
</dbReference>
<dbReference type="GO" id="GO:0005886">
    <property type="term" value="C:plasma membrane"/>
    <property type="evidence" value="ECO:0007669"/>
    <property type="project" value="UniProtKB-SubCell"/>
</dbReference>
<feature type="transmembrane region" description="Helical" evidence="8">
    <location>
        <begin position="246"/>
        <end position="264"/>
    </location>
</feature>
<evidence type="ECO:0000256" key="8">
    <source>
        <dbReference type="SAM" id="Phobius"/>
    </source>
</evidence>